<dbReference type="InterPro" id="IPR049945">
    <property type="entry name" value="AAA_22"/>
</dbReference>
<dbReference type="GO" id="GO:0016887">
    <property type="term" value="F:ATP hydrolysis activity"/>
    <property type="evidence" value="ECO:0007669"/>
    <property type="project" value="InterPro"/>
</dbReference>
<dbReference type="AlphaFoldDB" id="A0A517MNZ4"/>
<dbReference type="SUPFAM" id="SSF52540">
    <property type="entry name" value="P-loop containing nucleoside triphosphate hydrolases"/>
    <property type="match status" value="1"/>
</dbReference>
<dbReference type="EMBL" id="CP036262">
    <property type="protein sequence ID" value="QDS96608.1"/>
    <property type="molecule type" value="Genomic_DNA"/>
</dbReference>
<organism evidence="3 4">
    <name type="scientific">Roseimaritima multifibrata</name>
    <dbReference type="NCBI Taxonomy" id="1930274"/>
    <lineage>
        <taxon>Bacteria</taxon>
        <taxon>Pseudomonadati</taxon>
        <taxon>Planctomycetota</taxon>
        <taxon>Planctomycetia</taxon>
        <taxon>Pirellulales</taxon>
        <taxon>Pirellulaceae</taxon>
        <taxon>Roseimaritima</taxon>
    </lineage>
</organism>
<keyword evidence="4" id="KW-1185">Reference proteome</keyword>
<dbReference type="InterPro" id="IPR003593">
    <property type="entry name" value="AAA+_ATPase"/>
</dbReference>
<dbReference type="Gene3D" id="3.40.50.300">
    <property type="entry name" value="P-loop containing nucleotide triphosphate hydrolases"/>
    <property type="match status" value="1"/>
</dbReference>
<accession>A0A517MNZ4</accession>
<dbReference type="OrthoDB" id="227226at2"/>
<dbReference type="CDD" id="cd00009">
    <property type="entry name" value="AAA"/>
    <property type="match status" value="1"/>
</dbReference>
<evidence type="ECO:0000313" key="3">
    <source>
        <dbReference type="EMBL" id="QDS96608.1"/>
    </source>
</evidence>
<protein>
    <submittedName>
        <fullName evidence="3">AAA domain (Dynein-related subfamily)</fullName>
    </submittedName>
</protein>
<name>A0A517MNZ4_9BACT</name>
<gene>
    <name evidence="3" type="ORF">FF011L_54200</name>
</gene>
<feature type="domain" description="AAA+ ATPase" evidence="2">
    <location>
        <begin position="38"/>
        <end position="192"/>
    </location>
</feature>
<sequence length="598" mass="65909">MTRATVTPFSAAPDPRNYQPLGSIESCREQLESALRNDAGLGVVVGPPGTGKSLLCQKLAESLRDSFEVVLLAESSPRDQISLLQNILFHLNMPYKNHSEGELRLSLIDRLTQGAHSRENQLVLIVDEAQSLPDTILEELRMITNIVRGGRSCVRTVLAGNHELEDRLGQPQLESLAQRIAVRCYLHPFRQEETQQFLRNGLLRLSKTAEIEDAAAAAVHFATTGVPRLIQQLMRQIVRYDAPHKPKIRITAADVNAAWSQAQQLASPIQDPEFQAAPIAGPSQAMAPAEQAPSEQQPVSVTEQVEVDDIVEYGELSDPEPEVLETDKADVKDELSESMPQVAADLDRITDSLLRISEDDYTDPEAEVEWNDAEAKEEVAELDASLRNPGMDESGYETFQETTAEESPVQWTIESQSEFYEDEFPVACDRVEASQLFGDDFDEEEVVPVPPVMPRSFSDGLAERAVKRGEVISAQLDDEIELSISSLECQPEQRLHREVASLSQAAAHLQIHTDSPSDTLSEADSLAVPAIGTDGVGTGTSDLKPAPADDIHLIDDSDMLIIEEVVDVEANPVQAYAYDDDPSDTIDYQKLLTRMRQA</sequence>
<dbReference type="InterPro" id="IPR052026">
    <property type="entry name" value="ExeA_AAA_ATPase_DNA-bind"/>
</dbReference>
<evidence type="ECO:0000259" key="2">
    <source>
        <dbReference type="SMART" id="SM00382"/>
    </source>
</evidence>
<proteinExistence type="predicted"/>
<dbReference type="SMART" id="SM00382">
    <property type="entry name" value="AAA"/>
    <property type="match status" value="1"/>
</dbReference>
<dbReference type="PANTHER" id="PTHR35894:SF1">
    <property type="entry name" value="PHOSPHORIBULOKINASE _ URIDINE KINASE FAMILY"/>
    <property type="match status" value="1"/>
</dbReference>
<evidence type="ECO:0000313" key="4">
    <source>
        <dbReference type="Proteomes" id="UP000320672"/>
    </source>
</evidence>
<dbReference type="RefSeq" id="WP_145354726.1">
    <property type="nucleotide sequence ID" value="NZ_CP036262.1"/>
</dbReference>
<dbReference type="KEGG" id="rml:FF011L_54200"/>
<dbReference type="PANTHER" id="PTHR35894">
    <property type="entry name" value="GENERAL SECRETION PATHWAY PROTEIN A-RELATED"/>
    <property type="match status" value="1"/>
</dbReference>
<reference evidence="3 4" key="1">
    <citation type="submission" date="2019-02" db="EMBL/GenBank/DDBJ databases">
        <title>Deep-cultivation of Planctomycetes and their phenomic and genomic characterization uncovers novel biology.</title>
        <authorList>
            <person name="Wiegand S."/>
            <person name="Jogler M."/>
            <person name="Boedeker C."/>
            <person name="Pinto D."/>
            <person name="Vollmers J."/>
            <person name="Rivas-Marin E."/>
            <person name="Kohn T."/>
            <person name="Peeters S.H."/>
            <person name="Heuer A."/>
            <person name="Rast P."/>
            <person name="Oberbeckmann S."/>
            <person name="Bunk B."/>
            <person name="Jeske O."/>
            <person name="Meyerdierks A."/>
            <person name="Storesund J.E."/>
            <person name="Kallscheuer N."/>
            <person name="Luecker S."/>
            <person name="Lage O.M."/>
            <person name="Pohl T."/>
            <person name="Merkel B.J."/>
            <person name="Hornburger P."/>
            <person name="Mueller R.-W."/>
            <person name="Bruemmer F."/>
            <person name="Labrenz M."/>
            <person name="Spormann A.M."/>
            <person name="Op den Camp H."/>
            <person name="Overmann J."/>
            <person name="Amann R."/>
            <person name="Jetten M.S.M."/>
            <person name="Mascher T."/>
            <person name="Medema M.H."/>
            <person name="Devos D.P."/>
            <person name="Kaster A.-K."/>
            <person name="Ovreas L."/>
            <person name="Rohde M."/>
            <person name="Galperin M.Y."/>
            <person name="Jogler C."/>
        </authorList>
    </citation>
    <scope>NUCLEOTIDE SEQUENCE [LARGE SCALE GENOMIC DNA]</scope>
    <source>
        <strain evidence="3 4">FF011L</strain>
    </source>
</reference>
<dbReference type="Proteomes" id="UP000320672">
    <property type="component" value="Chromosome"/>
</dbReference>
<evidence type="ECO:0000256" key="1">
    <source>
        <dbReference type="SAM" id="MobiDB-lite"/>
    </source>
</evidence>
<dbReference type="Pfam" id="PF13401">
    <property type="entry name" value="AAA_22"/>
    <property type="match status" value="1"/>
</dbReference>
<dbReference type="InterPro" id="IPR027417">
    <property type="entry name" value="P-loop_NTPase"/>
</dbReference>
<feature type="region of interest" description="Disordered" evidence="1">
    <location>
        <begin position="281"/>
        <end position="301"/>
    </location>
</feature>